<proteinExistence type="predicted"/>
<evidence type="ECO:0000313" key="1">
    <source>
        <dbReference type="EMBL" id="KAH7276345.1"/>
    </source>
</evidence>
<comment type="caution">
    <text evidence="1">The sequence shown here is derived from an EMBL/GenBank/DDBJ whole genome shotgun (WGS) entry which is preliminary data.</text>
</comment>
<keyword evidence="2" id="KW-1185">Reference proteome</keyword>
<dbReference type="AlphaFoldDB" id="A0A8T2PY49"/>
<protein>
    <submittedName>
        <fullName evidence="1">Uncharacterized protein</fullName>
    </submittedName>
</protein>
<dbReference type="EMBL" id="CM035444">
    <property type="protein sequence ID" value="KAH7276345.1"/>
    <property type="molecule type" value="Genomic_DNA"/>
</dbReference>
<reference evidence="1" key="1">
    <citation type="submission" date="2021-08" db="EMBL/GenBank/DDBJ databases">
        <title>WGS assembly of Ceratopteris richardii.</title>
        <authorList>
            <person name="Marchant D.B."/>
            <person name="Chen G."/>
            <person name="Jenkins J."/>
            <person name="Shu S."/>
            <person name="Leebens-Mack J."/>
            <person name="Grimwood J."/>
            <person name="Schmutz J."/>
            <person name="Soltis P."/>
            <person name="Soltis D."/>
            <person name="Chen Z.-H."/>
        </authorList>
    </citation>
    <scope>NUCLEOTIDE SEQUENCE</scope>
    <source>
        <strain evidence="1">Whitten #5841</strain>
        <tissue evidence="1">Leaf</tissue>
    </source>
</reference>
<name>A0A8T2PY49_CERRI</name>
<accession>A0A8T2PY49</accession>
<gene>
    <name evidence="1" type="ORF">KP509_39G003600</name>
</gene>
<evidence type="ECO:0000313" key="2">
    <source>
        <dbReference type="Proteomes" id="UP000825935"/>
    </source>
</evidence>
<organism evidence="1 2">
    <name type="scientific">Ceratopteris richardii</name>
    <name type="common">Triangle waterfern</name>
    <dbReference type="NCBI Taxonomy" id="49495"/>
    <lineage>
        <taxon>Eukaryota</taxon>
        <taxon>Viridiplantae</taxon>
        <taxon>Streptophyta</taxon>
        <taxon>Embryophyta</taxon>
        <taxon>Tracheophyta</taxon>
        <taxon>Polypodiopsida</taxon>
        <taxon>Polypodiidae</taxon>
        <taxon>Polypodiales</taxon>
        <taxon>Pteridineae</taxon>
        <taxon>Pteridaceae</taxon>
        <taxon>Parkerioideae</taxon>
        <taxon>Ceratopteris</taxon>
    </lineage>
</organism>
<dbReference type="Proteomes" id="UP000825935">
    <property type="component" value="Chromosome 39"/>
</dbReference>
<sequence length="77" mass="8798">MTGLRHPLSWSSYNPGSGIYFRGLRRDYCSKGISLRMPLPTIVLTQERPQLKGLVQVLSEPVRPVINIAHLERDLRL</sequence>